<evidence type="ECO:0000256" key="6">
    <source>
        <dbReference type="SAM" id="Phobius"/>
    </source>
</evidence>
<dbReference type="GO" id="GO:0005783">
    <property type="term" value="C:endoplasmic reticulum"/>
    <property type="evidence" value="ECO:0007669"/>
    <property type="project" value="TreeGrafter"/>
</dbReference>
<comment type="caution">
    <text evidence="8">The sequence shown here is derived from an EMBL/GenBank/DDBJ whole genome shotgun (WGS) entry which is preliminary data.</text>
</comment>
<feature type="domain" description="J" evidence="7">
    <location>
        <begin position="1"/>
        <end position="42"/>
    </location>
</feature>
<evidence type="ECO:0000313" key="8">
    <source>
        <dbReference type="EMBL" id="KAI8037933.1"/>
    </source>
</evidence>
<feature type="domain" description="J" evidence="7">
    <location>
        <begin position="68"/>
        <end position="130"/>
    </location>
</feature>
<dbReference type="Pfam" id="PF00226">
    <property type="entry name" value="DnaJ"/>
    <property type="match status" value="2"/>
</dbReference>
<keyword evidence="6" id="KW-1133">Transmembrane helix</keyword>
<evidence type="ECO:0000256" key="5">
    <source>
        <dbReference type="ARBA" id="ARBA00046365"/>
    </source>
</evidence>
<dbReference type="CDD" id="cd06257">
    <property type="entry name" value="DnaJ"/>
    <property type="match status" value="2"/>
</dbReference>
<dbReference type="InterPro" id="IPR018253">
    <property type="entry name" value="DnaJ_domain_CS"/>
</dbReference>
<evidence type="ECO:0000256" key="4">
    <source>
        <dbReference type="ARBA" id="ARBA00045428"/>
    </source>
</evidence>
<dbReference type="PROSITE" id="PS50076">
    <property type="entry name" value="DNAJ_2"/>
    <property type="match status" value="2"/>
</dbReference>
<dbReference type="Proteomes" id="UP001059596">
    <property type="component" value="Unassembled WGS sequence"/>
</dbReference>
<dbReference type="InterPro" id="IPR051948">
    <property type="entry name" value="Hsp70_co-chaperone_J-domain"/>
</dbReference>
<proteinExistence type="predicted"/>
<dbReference type="PRINTS" id="PR00625">
    <property type="entry name" value="JDOMAIN"/>
</dbReference>
<organism evidence="8 9">
    <name type="scientific">Drosophila gunungcola</name>
    <name type="common">fruit fly</name>
    <dbReference type="NCBI Taxonomy" id="103775"/>
    <lineage>
        <taxon>Eukaryota</taxon>
        <taxon>Metazoa</taxon>
        <taxon>Ecdysozoa</taxon>
        <taxon>Arthropoda</taxon>
        <taxon>Hexapoda</taxon>
        <taxon>Insecta</taxon>
        <taxon>Pterygota</taxon>
        <taxon>Neoptera</taxon>
        <taxon>Endopterygota</taxon>
        <taxon>Diptera</taxon>
        <taxon>Brachycera</taxon>
        <taxon>Muscomorpha</taxon>
        <taxon>Ephydroidea</taxon>
        <taxon>Drosophilidae</taxon>
        <taxon>Drosophila</taxon>
        <taxon>Sophophora</taxon>
    </lineage>
</organism>
<evidence type="ECO:0000313" key="9">
    <source>
        <dbReference type="Proteomes" id="UP001059596"/>
    </source>
</evidence>
<dbReference type="Gene3D" id="1.10.287.110">
    <property type="entry name" value="DnaJ domain"/>
    <property type="match status" value="2"/>
</dbReference>
<reference evidence="8" key="1">
    <citation type="journal article" date="2023" name="Genome Biol. Evol.">
        <title>Long-read-based Genome Assembly of Drosophila gunungcola Reveals Fewer Chemosensory Genes in Flower-breeding Species.</title>
        <authorList>
            <person name="Negi A."/>
            <person name="Liao B.Y."/>
            <person name="Yeh S.D."/>
        </authorList>
    </citation>
    <scope>NUCLEOTIDE SEQUENCE</scope>
    <source>
        <strain evidence="8">Sukarami</strain>
    </source>
</reference>
<dbReference type="GO" id="GO:0051087">
    <property type="term" value="F:protein-folding chaperone binding"/>
    <property type="evidence" value="ECO:0007669"/>
    <property type="project" value="TreeGrafter"/>
</dbReference>
<sequence>MALRYHPDKNDHPQAEEQFKEVVAAFEVLSDKEKREIYDQFGEDGLRCDDEPATFAQPTSRMSDAYEDHYHVLGLHPNATDRLIKNAFHKLSLQWHPDKNGSGSDQFLRINKAYRILMDSKKRASYDYVSLKTKSHGVVNPAEGFIVSDELTRRDPHHFTIDKYHYGPNDPKRFFPIPNPGEPNPDEFYEKLKVAVFIGGVLVGAYVSYRLFQRSAPPMPVPVAVIPQAVSRELSEVHPASLWTLISWLAALRSKALSRLAKLTPPGQNIRLSSKTLNASLSSAAEVVANTVTQGPRAAVLSTTPSHSLTSAANVVAKSITPKPNIELNHAAEVVVNTLTKGPKAAVLSTTPSYSLTSAANVVAKSITPKPNIELNYAAEVVAKTLNQGSQAGISSASKTVVAKTLNQGSQKGSYSAADDVTKKTVTGLLKYWKMMTEYLGKGSASTIPFTVRPALTAFKKATVKGVTNSWKWTESKTTSYLGISQRYINRANLDKTTKAAVTGMERVSKTVLYSVAKSTIKVKETATSKARSVWPVNFSSVMSFSRKATEGIKQQTTSYPISSKTQTAAPACETTQTSPSSFSKMVIPGVYIKILIPLFVSTCGIILLLKKKIIPEKPKLIAKPIAPESRYYSAAKNVIEKTSTGVLTGWKWSTGFYTKSVSPALTTSNRVMVDGVKTGWKWTASKTGSYLVSPIRNMSNAVLDKIVTPKK</sequence>
<comment type="subunit">
    <text evidence="5">Interacts with HSPA5/BiP; interaction is direct. Interacts with ERN1/IRE1 (via the luminal region). Interacts with DERL1.</text>
</comment>
<dbReference type="PANTHER" id="PTHR44360:SF1">
    <property type="entry name" value="DNAJ HOMOLOG SUBFAMILY B MEMBER 9"/>
    <property type="match status" value="1"/>
</dbReference>
<dbReference type="PROSITE" id="PS00636">
    <property type="entry name" value="DNAJ_1"/>
    <property type="match status" value="1"/>
</dbReference>
<dbReference type="InterPro" id="IPR036869">
    <property type="entry name" value="J_dom_sf"/>
</dbReference>
<protein>
    <recommendedName>
        <fullName evidence="2">DnaJ homolog subfamily B member 9</fullName>
    </recommendedName>
    <alternativeName>
        <fullName evidence="3">Endoplasmic reticulum DNA J domain-containing protein 4</fullName>
    </alternativeName>
</protein>
<gene>
    <name evidence="8" type="ORF">M5D96_009434</name>
</gene>
<keyword evidence="6" id="KW-0472">Membrane</keyword>
<accession>A0A9P9YJK6</accession>
<evidence type="ECO:0000259" key="7">
    <source>
        <dbReference type="PROSITE" id="PS50076"/>
    </source>
</evidence>
<comment type="function">
    <text evidence="4">Co-chaperone for Hsp70 protein HSPA5/BiP that acts as a key repressor of the ERN1/IRE1-mediated unfolded protein response (UPR). J domain-containing co-chaperones stimulate the ATPase activity of Hsp70 proteins and are required for efficient substrate recognition by Hsp70 proteins. In the unstressed endoplasmic reticulum, interacts with the luminal region of ERN1/IRE1 and selectively recruits HSPA5/BiP: HSPA5/BiP disrupts the dimerization of the active ERN1/IRE1 luminal region, thereby inactivating ERN1/IRE1. Also involved in endoplasmic reticulum-associated degradation (ERAD) of misfolded proteins. Required for survival of B-cell progenitors and normal antibody production.</text>
</comment>
<keyword evidence="9" id="KW-1185">Reference proteome</keyword>
<feature type="transmembrane region" description="Helical" evidence="6">
    <location>
        <begin position="591"/>
        <end position="610"/>
    </location>
</feature>
<evidence type="ECO:0000256" key="2">
    <source>
        <dbReference type="ARBA" id="ARBA00040158"/>
    </source>
</evidence>
<dbReference type="SUPFAM" id="SSF46565">
    <property type="entry name" value="Chaperone J-domain"/>
    <property type="match status" value="2"/>
</dbReference>
<evidence type="ECO:0000256" key="1">
    <source>
        <dbReference type="ARBA" id="ARBA00023186"/>
    </source>
</evidence>
<keyword evidence="6" id="KW-0812">Transmembrane</keyword>
<dbReference type="GO" id="GO:0051787">
    <property type="term" value="F:misfolded protein binding"/>
    <property type="evidence" value="ECO:0007669"/>
    <property type="project" value="TreeGrafter"/>
</dbReference>
<dbReference type="PANTHER" id="PTHR44360">
    <property type="entry name" value="DNAJ HOMOLOG SUBFAMILY B MEMBER 9"/>
    <property type="match status" value="1"/>
</dbReference>
<dbReference type="SMART" id="SM00271">
    <property type="entry name" value="DnaJ"/>
    <property type="match status" value="2"/>
</dbReference>
<dbReference type="AlphaFoldDB" id="A0A9P9YJK6"/>
<dbReference type="EMBL" id="JAMKOV010000010">
    <property type="protein sequence ID" value="KAI8037933.1"/>
    <property type="molecule type" value="Genomic_DNA"/>
</dbReference>
<evidence type="ECO:0000256" key="3">
    <source>
        <dbReference type="ARBA" id="ARBA00041533"/>
    </source>
</evidence>
<keyword evidence="1" id="KW-0143">Chaperone</keyword>
<dbReference type="InterPro" id="IPR001623">
    <property type="entry name" value="DnaJ_domain"/>
</dbReference>
<dbReference type="GO" id="GO:0036503">
    <property type="term" value="P:ERAD pathway"/>
    <property type="evidence" value="ECO:0007669"/>
    <property type="project" value="TreeGrafter"/>
</dbReference>
<name>A0A9P9YJK6_9MUSC</name>